<dbReference type="EMBL" id="JAIVGD010000015">
    <property type="protein sequence ID" value="KAH0758568.1"/>
    <property type="molecule type" value="Genomic_DNA"/>
</dbReference>
<sequence length="95" mass="11122">MLVAMGQDSSNHFYPLAWVVVDKETKRTWNWFLELLKHSLDLKSGENVTFISDMQKGLLNAVTNVCPQANHRWCVRHIEANWSKNYRSGEFQKLL</sequence>
<comment type="caution">
    <text evidence="2">The sequence shown here is derived from an EMBL/GenBank/DDBJ whole genome shotgun (WGS) entry which is preliminary data.</text>
</comment>
<dbReference type="Proteomes" id="UP000826656">
    <property type="component" value="Unassembled WGS sequence"/>
</dbReference>
<reference evidence="2 3" key="1">
    <citation type="journal article" date="2021" name="bioRxiv">
        <title>Chromosome-scale and haplotype-resolved genome assembly of a tetraploid potato cultivar.</title>
        <authorList>
            <person name="Sun H."/>
            <person name="Jiao W.-B."/>
            <person name="Krause K."/>
            <person name="Campoy J.A."/>
            <person name="Goel M."/>
            <person name="Folz-Donahue K."/>
            <person name="Kukat C."/>
            <person name="Huettel B."/>
            <person name="Schneeberger K."/>
        </authorList>
    </citation>
    <scope>NUCLEOTIDE SEQUENCE [LARGE SCALE GENOMIC DNA]</scope>
    <source>
        <strain evidence="2">SolTubOtavaFocal</strain>
        <tissue evidence="2">Leaves</tissue>
    </source>
</reference>
<dbReference type="Pfam" id="PF10551">
    <property type="entry name" value="MULE"/>
    <property type="match status" value="1"/>
</dbReference>
<evidence type="ECO:0000259" key="1">
    <source>
        <dbReference type="Pfam" id="PF10551"/>
    </source>
</evidence>
<feature type="domain" description="MULE transposase" evidence="1">
    <location>
        <begin position="1"/>
        <end position="81"/>
    </location>
</feature>
<keyword evidence="3" id="KW-1185">Reference proteome</keyword>
<gene>
    <name evidence="2" type="ORF">KY290_022061</name>
</gene>
<dbReference type="InterPro" id="IPR018289">
    <property type="entry name" value="MULE_transposase_dom"/>
</dbReference>
<proteinExistence type="predicted"/>
<organism evidence="2 3">
    <name type="scientific">Solanum tuberosum</name>
    <name type="common">Potato</name>
    <dbReference type="NCBI Taxonomy" id="4113"/>
    <lineage>
        <taxon>Eukaryota</taxon>
        <taxon>Viridiplantae</taxon>
        <taxon>Streptophyta</taxon>
        <taxon>Embryophyta</taxon>
        <taxon>Tracheophyta</taxon>
        <taxon>Spermatophyta</taxon>
        <taxon>Magnoliopsida</taxon>
        <taxon>eudicotyledons</taxon>
        <taxon>Gunneridae</taxon>
        <taxon>Pentapetalae</taxon>
        <taxon>asterids</taxon>
        <taxon>lamiids</taxon>
        <taxon>Solanales</taxon>
        <taxon>Solanaceae</taxon>
        <taxon>Solanoideae</taxon>
        <taxon>Solaneae</taxon>
        <taxon>Solanum</taxon>
    </lineage>
</organism>
<name>A0ABQ7V3B2_SOLTU</name>
<protein>
    <recommendedName>
        <fullName evidence="1">MULE transposase domain-containing protein</fullName>
    </recommendedName>
</protein>
<evidence type="ECO:0000313" key="2">
    <source>
        <dbReference type="EMBL" id="KAH0758568.1"/>
    </source>
</evidence>
<accession>A0ABQ7V3B2</accession>
<dbReference type="PANTHER" id="PTHR31973">
    <property type="entry name" value="POLYPROTEIN, PUTATIVE-RELATED"/>
    <property type="match status" value="1"/>
</dbReference>
<evidence type="ECO:0000313" key="3">
    <source>
        <dbReference type="Proteomes" id="UP000826656"/>
    </source>
</evidence>
<dbReference type="PANTHER" id="PTHR31973:SF189">
    <property type="entry name" value="TRANSPOSASE, MUDR, PLANT, MULE TRANSPOSASE DOMAIN PROTEIN-RELATED"/>
    <property type="match status" value="1"/>
</dbReference>